<feature type="transmembrane region" description="Helical" evidence="5">
    <location>
        <begin position="93"/>
        <end position="117"/>
    </location>
</feature>
<feature type="transmembrane region" description="Helical" evidence="5">
    <location>
        <begin position="370"/>
        <end position="393"/>
    </location>
</feature>
<dbReference type="PIRSF" id="PIRSF002808">
    <property type="entry name" value="Hexose_phosphate_transp"/>
    <property type="match status" value="1"/>
</dbReference>
<feature type="transmembrane region" description="Helical" evidence="5">
    <location>
        <begin position="123"/>
        <end position="142"/>
    </location>
</feature>
<dbReference type="InterPro" id="IPR050382">
    <property type="entry name" value="MFS_Na/Anion_cotransporter"/>
</dbReference>
<evidence type="ECO:0000256" key="2">
    <source>
        <dbReference type="ARBA" id="ARBA00022692"/>
    </source>
</evidence>
<dbReference type="PROSITE" id="PS50850">
    <property type="entry name" value="MFS"/>
    <property type="match status" value="1"/>
</dbReference>
<dbReference type="PANTHER" id="PTHR11662">
    <property type="entry name" value="SOLUTE CARRIER FAMILY 17"/>
    <property type="match status" value="1"/>
</dbReference>
<dbReference type="SUPFAM" id="SSF103473">
    <property type="entry name" value="MFS general substrate transporter"/>
    <property type="match status" value="1"/>
</dbReference>
<feature type="transmembrane region" description="Helical" evidence="5">
    <location>
        <begin position="60"/>
        <end position="81"/>
    </location>
</feature>
<dbReference type="InterPro" id="IPR000849">
    <property type="entry name" value="Sugar_P_transporter"/>
</dbReference>
<accession>A0ABQ2KGA0</accession>
<dbReference type="InterPro" id="IPR011701">
    <property type="entry name" value="MFS"/>
</dbReference>
<feature type="domain" description="Major facilitator superfamily (MFS) profile" evidence="6">
    <location>
        <begin position="27"/>
        <end position="429"/>
    </location>
</feature>
<dbReference type="InterPro" id="IPR036259">
    <property type="entry name" value="MFS_trans_sf"/>
</dbReference>
<evidence type="ECO:0000256" key="3">
    <source>
        <dbReference type="ARBA" id="ARBA00022989"/>
    </source>
</evidence>
<feature type="transmembrane region" description="Helical" evidence="5">
    <location>
        <begin position="271"/>
        <end position="295"/>
    </location>
</feature>
<keyword evidence="4 5" id="KW-0472">Membrane</keyword>
<evidence type="ECO:0000313" key="7">
    <source>
        <dbReference type="EMBL" id="GGN80904.1"/>
    </source>
</evidence>
<feature type="transmembrane region" description="Helical" evidence="5">
    <location>
        <begin position="405"/>
        <end position="425"/>
    </location>
</feature>
<organism evidence="7 8">
    <name type="scientific">Nocardia rhizosphaerihabitans</name>
    <dbReference type="NCBI Taxonomy" id="1691570"/>
    <lineage>
        <taxon>Bacteria</taxon>
        <taxon>Bacillati</taxon>
        <taxon>Actinomycetota</taxon>
        <taxon>Actinomycetes</taxon>
        <taxon>Mycobacteriales</taxon>
        <taxon>Nocardiaceae</taxon>
        <taxon>Nocardia</taxon>
    </lineage>
</organism>
<dbReference type="RefSeq" id="WP_189028498.1">
    <property type="nucleotide sequence ID" value="NZ_BMNE01000003.1"/>
</dbReference>
<evidence type="ECO:0000256" key="5">
    <source>
        <dbReference type="SAM" id="Phobius"/>
    </source>
</evidence>
<feature type="transmembrane region" description="Helical" evidence="5">
    <location>
        <begin position="231"/>
        <end position="251"/>
    </location>
</feature>
<keyword evidence="2 5" id="KW-0812">Transmembrane</keyword>
<dbReference type="PANTHER" id="PTHR11662:SF450">
    <property type="entry name" value="BLR1003 PROTEIN"/>
    <property type="match status" value="1"/>
</dbReference>
<proteinExistence type="predicted"/>
<feature type="transmembrane region" description="Helical" evidence="5">
    <location>
        <begin position="181"/>
        <end position="199"/>
    </location>
</feature>
<gene>
    <name evidence="7" type="ORF">GCM10011610_30740</name>
</gene>
<feature type="transmembrane region" description="Helical" evidence="5">
    <location>
        <begin position="154"/>
        <end position="175"/>
    </location>
</feature>
<dbReference type="Gene3D" id="1.20.1250.20">
    <property type="entry name" value="MFS general substrate transporter like domains"/>
    <property type="match status" value="2"/>
</dbReference>
<dbReference type="Proteomes" id="UP000658127">
    <property type="component" value="Unassembled WGS sequence"/>
</dbReference>
<dbReference type="Pfam" id="PF07690">
    <property type="entry name" value="MFS_1"/>
    <property type="match status" value="1"/>
</dbReference>
<reference evidence="8" key="1">
    <citation type="journal article" date="2019" name="Int. J. Syst. Evol. Microbiol.">
        <title>The Global Catalogue of Microorganisms (GCM) 10K type strain sequencing project: providing services to taxonomists for standard genome sequencing and annotation.</title>
        <authorList>
            <consortium name="The Broad Institute Genomics Platform"/>
            <consortium name="The Broad Institute Genome Sequencing Center for Infectious Disease"/>
            <person name="Wu L."/>
            <person name="Ma J."/>
        </authorList>
    </citation>
    <scope>NUCLEOTIDE SEQUENCE [LARGE SCALE GENOMIC DNA]</scope>
    <source>
        <strain evidence="8">CGMCC 4.7329</strain>
    </source>
</reference>
<feature type="transmembrane region" description="Helical" evidence="5">
    <location>
        <begin position="336"/>
        <end position="358"/>
    </location>
</feature>
<evidence type="ECO:0000313" key="8">
    <source>
        <dbReference type="Proteomes" id="UP000658127"/>
    </source>
</evidence>
<keyword evidence="8" id="KW-1185">Reference proteome</keyword>
<comment type="caution">
    <text evidence="7">The sequence shown here is derived from an EMBL/GenBank/DDBJ whole genome shotgun (WGS) entry which is preliminary data.</text>
</comment>
<feature type="transmembrane region" description="Helical" evidence="5">
    <location>
        <begin position="307"/>
        <end position="330"/>
    </location>
</feature>
<protein>
    <submittedName>
        <fullName evidence="7">MFS transporter</fullName>
    </submittedName>
</protein>
<name>A0ABQ2KGA0_9NOCA</name>
<evidence type="ECO:0000256" key="1">
    <source>
        <dbReference type="ARBA" id="ARBA00004651"/>
    </source>
</evidence>
<evidence type="ECO:0000259" key="6">
    <source>
        <dbReference type="PROSITE" id="PS50850"/>
    </source>
</evidence>
<comment type="subcellular location">
    <subcellularLocation>
        <location evidence="1">Cell membrane</location>
        <topology evidence="1">Multi-pass membrane protein</topology>
    </subcellularLocation>
</comment>
<dbReference type="EMBL" id="BMNE01000003">
    <property type="protein sequence ID" value="GGN80904.1"/>
    <property type="molecule type" value="Genomic_DNA"/>
</dbReference>
<keyword evidence="3 5" id="KW-1133">Transmembrane helix</keyword>
<evidence type="ECO:0000256" key="4">
    <source>
        <dbReference type="ARBA" id="ARBA00023136"/>
    </source>
</evidence>
<dbReference type="InterPro" id="IPR020846">
    <property type="entry name" value="MFS_dom"/>
</dbReference>
<sequence>MTTKQSTAPTGVSGTDPVYSHARAWGITATVVVLYVINYSDKAILGIAAKPLRDELGLTASQIGMIGSAFFVTFAVGGLLAGPLARRVSMRWLLILIALSWSLVMLPTVVAASFGVLLVSRMLLGFFEGPALAVVCTAIFAWHPMEKRALPSACLTASAPLTKILAAPALAAIVVHWGWRAAFLTLAGLGAAWVLLWLSTWKEGPYGAKAVAAAEAEAENAPTIKVPWLRIFLTPTFIAATLAIFSAYALSTTVLTWLPSYFEEGLGYSRLTAGSLFGVPSIAGLFFIFSTTFIADRMMAKGTSGRAMRGILPGCTLLVTCVSLLALPFLSTPAQAVAAITLGYGISNCVYALFIAGVSQLCPPSQLAGTLGLFTALMSVGGLIAPYLTGVIVDAAETKADGYLLAFQIYGVTAGIGGLLAIALINPERDARRVMG</sequence>